<feature type="compositionally biased region" description="Low complexity" evidence="1">
    <location>
        <begin position="406"/>
        <end position="422"/>
    </location>
</feature>
<dbReference type="InterPro" id="IPR032567">
    <property type="entry name" value="RTL1-rel"/>
</dbReference>
<keyword evidence="4" id="KW-1185">Reference proteome</keyword>
<dbReference type="InterPro" id="IPR005162">
    <property type="entry name" value="Retrotrans_gag_dom"/>
</dbReference>
<comment type="caution">
    <text evidence="3">The sequence shown here is derived from an EMBL/GenBank/DDBJ whole genome shotgun (WGS) entry which is preliminary data.</text>
</comment>
<dbReference type="PANTHER" id="PTHR15503">
    <property type="entry name" value="LDOC1 RELATED"/>
    <property type="match status" value="1"/>
</dbReference>
<dbReference type="PANTHER" id="PTHR15503:SF22">
    <property type="entry name" value="TRANSPOSON TY3-I GAG POLYPROTEIN"/>
    <property type="match status" value="1"/>
</dbReference>
<name>A0A8H5MDV6_9AGAR</name>
<evidence type="ECO:0000313" key="3">
    <source>
        <dbReference type="EMBL" id="KAF5390382.1"/>
    </source>
</evidence>
<reference evidence="3 4" key="1">
    <citation type="journal article" date="2020" name="ISME J.">
        <title>Uncovering the hidden diversity of litter-decomposition mechanisms in mushroom-forming fungi.</title>
        <authorList>
            <person name="Floudas D."/>
            <person name="Bentzer J."/>
            <person name="Ahren D."/>
            <person name="Johansson T."/>
            <person name="Persson P."/>
            <person name="Tunlid A."/>
        </authorList>
    </citation>
    <scope>NUCLEOTIDE SEQUENCE [LARGE SCALE GENOMIC DNA]</scope>
    <source>
        <strain evidence="3 4">CBS 406.79</strain>
    </source>
</reference>
<sequence>MGFEDIIKPDSAENFDQVSPFFPSPMSPAKLYLPNSKKTANELVEALGFEFKEDPAPSFFDVVDFLPENIDAYHYPALATDDPFLASNEPPPSFYPAKLAKWYKPVEGATGLTYAKGVDLYRATNSIFRAFKSVFAQRNRASENDLHTRIESALAAVRPALTYMHQFWASCTNCPNFAVVIKGMAQYLIITYGDSSKQTSQLKGWKYSEEEMENLERKFQLSDDEYPDKPPIPLDDFHIEGLSLWNAIGDRANKWFTFPGQASPLAPSSNDSSKEEEKQQPKKSPTPRYPSLDPFEEAVASNSVPKKRSNPSASKGKGKALPEVPSRSLKRSRNTKEEEDTEEESNLVLDSEEDESPKKRVKSSVPTAKFVLPPHASRRTLISTPRRRTLRQPMSRVVIKPEPGSSKRPAPASRAKSRAVAAARRKTPSPAPSPPPKGKRTRTRASLGVRKKIPAGSYQPSTTPIPGFEGIAVTTKGDPLLIAEQFVPEETNFGDEPNSNTNGPKLRTQVAHVNIDKRLLGVGSLVGVNNFNMNYSDIPKMAYPLPQTLDLEEGLPVMNAMIQQFKTAPNNAQSRFETARDTRAALMMAHEALNAQVKAIDCLTEHFVQCFGSFSDSMSDPMIVLKSLGLTAGDEPVARFSYEHFSFLATVFNWNSPLNFGKIDTGDRTLQEWLELVRESLDKVPGPSSPVPNSFPTALPNSSATTLLEDSIANASGSVVDIGIVDAEGSGSRDESFAFPQTKIISLRTLSSLLVFMPKPKILTREKEVHPSLQAISKAYDALHEHFIAISRVYPRPEKNPPSLTKQKRFRPFVEELYKALTENVTIREHARVPHTMQVRTEALALFEDSIPFIPNIEHDMQTSRLTGFMKQLDAAVDEYETELENRQNTPVNPDALKYIRTGKSKVVPAELLTITPSYSAHVSDSEESEFDCTESSHAWDTVDKTYVHRRKADKPADWFDCYNQPCPNATESQSIQTERRTGKTKRLLIPISQIESFNQNPPTPSLSTTAPPPRFGRVSTPSSSRASPALIAPIPRRPVDTDIVISAVGQALIPTRAEAVPEPLELVPIESIEFPEIWRRDEPIRVDTPPNPPIQPNPVMAQVTGQDVLRALNDLATNQAALQRVVTDVVTSMNNNKGVSKPHNYNGIGSKDARRFLAAFEVWAQGIPNLRALTGNEPVKSAISFLEGDAAIWATPIAENISAHTSNNNVPLTYPNWADFRAAFTARFETADPVTDAKNMLKALYQGKNSVAAYAATFKQYSERTGYSDTDLWHKFYDHLTDRVKDVLVHSQANTSLLANLITEATRIDNRINERFRQKTPFKAVTPATHSLQPINAPFIAHRDPNAMDVDATRTVTGKSSDDYRRFMTGRCYGCGSRNHRKADGHHERDVCDHCGLTGHLASV</sequence>
<feature type="region of interest" description="Disordered" evidence="1">
    <location>
        <begin position="997"/>
        <end position="1029"/>
    </location>
</feature>
<feature type="compositionally biased region" description="Basic residues" evidence="1">
    <location>
        <begin position="437"/>
        <end position="448"/>
    </location>
</feature>
<accession>A0A8H5MDV6</accession>
<dbReference type="EMBL" id="JAACJN010000015">
    <property type="protein sequence ID" value="KAF5390382.1"/>
    <property type="molecule type" value="Genomic_DNA"/>
</dbReference>
<feature type="region of interest" description="Disordered" evidence="1">
    <location>
        <begin position="259"/>
        <end position="448"/>
    </location>
</feature>
<organism evidence="3 4">
    <name type="scientific">Collybiopsis confluens</name>
    <dbReference type="NCBI Taxonomy" id="2823264"/>
    <lineage>
        <taxon>Eukaryota</taxon>
        <taxon>Fungi</taxon>
        <taxon>Dikarya</taxon>
        <taxon>Basidiomycota</taxon>
        <taxon>Agaricomycotina</taxon>
        <taxon>Agaricomycetes</taxon>
        <taxon>Agaricomycetidae</taxon>
        <taxon>Agaricales</taxon>
        <taxon>Marasmiineae</taxon>
        <taxon>Omphalotaceae</taxon>
        <taxon>Collybiopsis</taxon>
    </lineage>
</organism>
<feature type="compositionally biased region" description="Acidic residues" evidence="1">
    <location>
        <begin position="337"/>
        <end position="355"/>
    </location>
</feature>
<gene>
    <name evidence="3" type="ORF">D9757_005165</name>
</gene>
<feature type="domain" description="Retrotransposon gag" evidence="2">
    <location>
        <begin position="1182"/>
        <end position="1281"/>
    </location>
</feature>
<evidence type="ECO:0000259" key="2">
    <source>
        <dbReference type="Pfam" id="PF03732"/>
    </source>
</evidence>
<dbReference type="Proteomes" id="UP000518752">
    <property type="component" value="Unassembled WGS sequence"/>
</dbReference>
<dbReference type="Pfam" id="PF03732">
    <property type="entry name" value="Retrotrans_gag"/>
    <property type="match status" value="1"/>
</dbReference>
<evidence type="ECO:0000313" key="4">
    <source>
        <dbReference type="Proteomes" id="UP000518752"/>
    </source>
</evidence>
<dbReference type="OrthoDB" id="2266810at2759"/>
<proteinExistence type="predicted"/>
<protein>
    <recommendedName>
        <fullName evidence="2">Retrotransposon gag domain-containing protein</fullName>
    </recommendedName>
</protein>
<evidence type="ECO:0000256" key="1">
    <source>
        <dbReference type="SAM" id="MobiDB-lite"/>
    </source>
</evidence>